<dbReference type="GO" id="GO:0005886">
    <property type="term" value="C:plasma membrane"/>
    <property type="evidence" value="ECO:0007669"/>
    <property type="project" value="UniProtKB-SubCell"/>
</dbReference>
<dbReference type="PANTHER" id="PTHR23028:SF53">
    <property type="entry name" value="ACYL_TRANSF_3 DOMAIN-CONTAINING PROTEIN"/>
    <property type="match status" value="1"/>
</dbReference>
<feature type="transmembrane region" description="Helical" evidence="9">
    <location>
        <begin position="407"/>
        <end position="428"/>
    </location>
</feature>
<feature type="transmembrane region" description="Helical" evidence="9">
    <location>
        <begin position="39"/>
        <end position="60"/>
    </location>
</feature>
<reference evidence="11" key="1">
    <citation type="submission" date="2019-10" db="EMBL/GenBank/DDBJ databases">
        <title>Malate fermentation in French cider.</title>
        <authorList>
            <person name="Cousin F.J."/>
            <person name="Medina Fernandez S."/>
            <person name="Misery B."/>
            <person name="Laplace J.-M."/>
            <person name="Cretenet M."/>
        </authorList>
    </citation>
    <scope>NUCLEOTIDE SEQUENCE</scope>
    <source>
        <strain evidence="11">UCMA15901</strain>
    </source>
</reference>
<dbReference type="EMBL" id="WERX01000005">
    <property type="protein sequence ID" value="MDV7693753.1"/>
    <property type="molecule type" value="Genomic_DNA"/>
</dbReference>
<comment type="subcellular location">
    <subcellularLocation>
        <location evidence="1">Cell membrane</location>
        <topology evidence="1">Multi-pass membrane protein</topology>
    </subcellularLocation>
</comment>
<evidence type="ECO:0000256" key="2">
    <source>
        <dbReference type="ARBA" id="ARBA00022475"/>
    </source>
</evidence>
<evidence type="ECO:0000256" key="7">
    <source>
        <dbReference type="ARBA" id="ARBA00023315"/>
    </source>
</evidence>
<protein>
    <submittedName>
        <fullName evidence="11">Acyltransferase family protein</fullName>
    </submittedName>
</protein>
<dbReference type="Pfam" id="PF01757">
    <property type="entry name" value="Acyl_transf_3"/>
    <property type="match status" value="1"/>
</dbReference>
<evidence type="ECO:0000313" key="12">
    <source>
        <dbReference type="Proteomes" id="UP001275867"/>
    </source>
</evidence>
<keyword evidence="6 9" id="KW-0472">Membrane</keyword>
<dbReference type="Gene3D" id="3.40.50.1110">
    <property type="entry name" value="SGNH hydrolase"/>
    <property type="match status" value="1"/>
</dbReference>
<dbReference type="RefSeq" id="WP_084254248.1">
    <property type="nucleotide sequence ID" value="NZ_LXND01000032.1"/>
</dbReference>
<evidence type="ECO:0000313" key="11">
    <source>
        <dbReference type="EMBL" id="MDV7693753.1"/>
    </source>
</evidence>
<dbReference type="GO" id="GO:0016747">
    <property type="term" value="F:acyltransferase activity, transferring groups other than amino-acyl groups"/>
    <property type="evidence" value="ECO:0007669"/>
    <property type="project" value="InterPro"/>
</dbReference>
<feature type="region of interest" description="Disordered" evidence="8">
    <location>
        <begin position="1"/>
        <end position="33"/>
    </location>
</feature>
<feature type="transmembrane region" description="Helical" evidence="9">
    <location>
        <begin position="171"/>
        <end position="194"/>
    </location>
</feature>
<evidence type="ECO:0000256" key="3">
    <source>
        <dbReference type="ARBA" id="ARBA00022679"/>
    </source>
</evidence>
<dbReference type="Proteomes" id="UP001275867">
    <property type="component" value="Unassembled WGS sequence"/>
</dbReference>
<keyword evidence="4 9" id="KW-0812">Transmembrane</keyword>
<keyword evidence="7 11" id="KW-0012">Acyltransferase</keyword>
<feature type="transmembrane region" description="Helical" evidence="9">
    <location>
        <begin position="236"/>
        <end position="252"/>
    </location>
</feature>
<name>A0AAP5T9T2_9LACO</name>
<feature type="transmembrane region" description="Helical" evidence="9">
    <location>
        <begin position="66"/>
        <end position="87"/>
    </location>
</feature>
<feature type="compositionally biased region" description="Polar residues" evidence="8">
    <location>
        <begin position="1"/>
        <end position="25"/>
    </location>
</feature>
<dbReference type="InterPro" id="IPR002656">
    <property type="entry name" value="Acyl_transf_3_dom"/>
</dbReference>
<keyword evidence="3" id="KW-0808">Transferase</keyword>
<keyword evidence="5 9" id="KW-1133">Transmembrane helix</keyword>
<dbReference type="PANTHER" id="PTHR23028">
    <property type="entry name" value="ACETYLTRANSFERASE"/>
    <property type="match status" value="1"/>
</dbReference>
<dbReference type="InterPro" id="IPR036514">
    <property type="entry name" value="SGNH_hydro_sf"/>
</dbReference>
<evidence type="ECO:0000256" key="6">
    <source>
        <dbReference type="ARBA" id="ARBA00023136"/>
    </source>
</evidence>
<gene>
    <name evidence="11" type="ORF">GA842_02420</name>
</gene>
<dbReference type="SUPFAM" id="SSF52266">
    <property type="entry name" value="SGNH hydrolase"/>
    <property type="match status" value="1"/>
</dbReference>
<proteinExistence type="predicted"/>
<organism evidence="11 12">
    <name type="scientific">Pediococcus parvulus</name>
    <dbReference type="NCBI Taxonomy" id="54062"/>
    <lineage>
        <taxon>Bacteria</taxon>
        <taxon>Bacillati</taxon>
        <taxon>Bacillota</taxon>
        <taxon>Bacilli</taxon>
        <taxon>Lactobacillales</taxon>
        <taxon>Lactobacillaceae</taxon>
        <taxon>Pediococcus</taxon>
    </lineage>
</organism>
<comment type="caution">
    <text evidence="11">The sequence shown here is derived from an EMBL/GenBank/DDBJ whole genome shotgun (WGS) entry which is preliminary data.</text>
</comment>
<evidence type="ECO:0000256" key="1">
    <source>
        <dbReference type="ARBA" id="ARBA00004651"/>
    </source>
</evidence>
<evidence type="ECO:0000256" key="5">
    <source>
        <dbReference type="ARBA" id="ARBA00022989"/>
    </source>
</evidence>
<feature type="domain" description="Acyltransferase 3" evidence="10">
    <location>
        <begin position="41"/>
        <end position="368"/>
    </location>
</feature>
<evidence type="ECO:0000256" key="8">
    <source>
        <dbReference type="SAM" id="MobiDB-lite"/>
    </source>
</evidence>
<feature type="transmembrane region" description="Helical" evidence="9">
    <location>
        <begin position="201"/>
        <end position="220"/>
    </location>
</feature>
<evidence type="ECO:0000259" key="10">
    <source>
        <dbReference type="Pfam" id="PF01757"/>
    </source>
</evidence>
<feature type="transmembrane region" description="Helical" evidence="9">
    <location>
        <begin position="290"/>
        <end position="311"/>
    </location>
</feature>
<feature type="transmembrane region" description="Helical" evidence="9">
    <location>
        <begin position="108"/>
        <end position="128"/>
    </location>
</feature>
<keyword evidence="2" id="KW-1003">Cell membrane</keyword>
<dbReference type="CDD" id="cd01840">
    <property type="entry name" value="SGNH_hydrolase_yrhL_like"/>
    <property type="match status" value="1"/>
</dbReference>
<evidence type="ECO:0000256" key="4">
    <source>
        <dbReference type="ARBA" id="ARBA00022692"/>
    </source>
</evidence>
<accession>A0AAP5T9T2</accession>
<sequence length="666" mass="75000">MDYEKQNSLGKNGRSSGSTHENNQSVKKEQGKRLKNSRYISGFDGLRTLALLGVILYHLLPYDVKGGYLGVSIFFAISGYLITDLFVQEWDQNGSIKVLSFYKRRVKRLYPTLVVVLIATTAYMTLFARNLLENIRSIVWTNLLFVYNWWQIGNGQSYFDRYNGESPFTHLWYLSVIGQYYFIWPIVLIGLLITFKNRGHILGILNGLAIVSAILMFILYDPSNTNRVYYGSDTRMTPYLLGAALAFLWPSTHLNPKLNKNGRCVLNVLGLGSLAVIIWMGLTLSGTGNFAYHGGMLLFSIFSVILIAVIAHPGTKFGNWFSNPLFAWIGKRSYGIYLYQFPVMIFYEKAVVNIAVHPLMEAVIIVIISDFSYRFVEVPLAHFNFGNPFIFLRNLVRRDSKFGNKRYIAIPVILILIVASVGVVSGSGKNGNHHSALQLNITKNKKKSSKQNAKALETQKLAKLKKKQREAQLASIKKEKAIKLTDAERKIKTKYKLEPSEVKLAQKMSVTGVGDSIMADTSDDLQEVFPNAYISAKVGRQVWQATSLLKQLAAQGNLSSNVLINLGTNGAFTTQQLKTIVSVVGSKREIFWVNVHVPTQNWESTVNKTIANSAKRYKNIHVIDWYDASLKQTGWFYGDHVHPNIEGSKEYTTLVTKAIVKYGSED</sequence>
<evidence type="ECO:0000256" key="9">
    <source>
        <dbReference type="SAM" id="Phobius"/>
    </source>
</evidence>
<feature type="transmembrane region" description="Helical" evidence="9">
    <location>
        <begin position="264"/>
        <end position="284"/>
    </location>
</feature>
<dbReference type="GO" id="GO:0009103">
    <property type="term" value="P:lipopolysaccharide biosynthetic process"/>
    <property type="evidence" value="ECO:0007669"/>
    <property type="project" value="TreeGrafter"/>
</dbReference>
<dbReference type="InterPro" id="IPR050879">
    <property type="entry name" value="Acyltransferase_3"/>
</dbReference>
<dbReference type="AlphaFoldDB" id="A0AAP5T9T2"/>